<gene>
    <name evidence="3" type="ORF">L3X37_08695</name>
</gene>
<dbReference type="Pfam" id="PF14134">
    <property type="entry name" value="DUF4301"/>
    <property type="match status" value="1"/>
</dbReference>
<reference evidence="3" key="1">
    <citation type="submission" date="2022-01" db="EMBL/GenBank/DDBJ databases">
        <title>Draft genome sequence of Sabulilitoribacter arenilitoris KCTC 52401.</title>
        <authorList>
            <person name="Oh J.-S."/>
        </authorList>
    </citation>
    <scope>NUCLEOTIDE SEQUENCE</scope>
    <source>
        <strain evidence="3">HMF6543</strain>
    </source>
</reference>
<dbReference type="InterPro" id="IPR052735">
    <property type="entry name" value="NAD_biosynth-regulator"/>
</dbReference>
<dbReference type="RefSeq" id="WP_237239780.1">
    <property type="nucleotide sequence ID" value="NZ_JAKKDU010000008.1"/>
</dbReference>
<dbReference type="PANTHER" id="PTHR37512">
    <property type="entry name" value="TRIFUNCTIONAL NAD BIOSYNTHESIS/REGULATOR PROTEIN NADR"/>
    <property type="match status" value="1"/>
</dbReference>
<comment type="caution">
    <text evidence="3">The sequence shown here is derived from an EMBL/GenBank/DDBJ whole genome shotgun (WGS) entry which is preliminary data.</text>
</comment>
<dbReference type="SUPFAM" id="SSF53448">
    <property type="entry name" value="Nucleotide-diphospho-sugar transferases"/>
    <property type="match status" value="1"/>
</dbReference>
<dbReference type="AlphaFoldDB" id="A0AAE3EN26"/>
<dbReference type="SUPFAM" id="SSF52540">
    <property type="entry name" value="P-loop containing nucleoside triphosphate hydrolases"/>
    <property type="match status" value="1"/>
</dbReference>
<evidence type="ECO:0000259" key="1">
    <source>
        <dbReference type="Pfam" id="PF13521"/>
    </source>
</evidence>
<accession>A0AAE3EN26</accession>
<evidence type="ECO:0000259" key="2">
    <source>
        <dbReference type="Pfam" id="PF14134"/>
    </source>
</evidence>
<proteinExistence type="predicted"/>
<dbReference type="EMBL" id="JAKKDU010000008">
    <property type="protein sequence ID" value="MCF7568441.1"/>
    <property type="molecule type" value="Genomic_DNA"/>
</dbReference>
<dbReference type="InterPro" id="IPR029044">
    <property type="entry name" value="Nucleotide-diphossugar_trans"/>
</dbReference>
<protein>
    <submittedName>
        <fullName evidence="3">DUF4301 family protein</fullName>
    </submittedName>
</protein>
<keyword evidence="4" id="KW-1185">Reference proteome</keyword>
<dbReference type="InterPro" id="IPR027417">
    <property type="entry name" value="P-loop_NTPase"/>
</dbReference>
<feature type="domain" description="DUF4301" evidence="2">
    <location>
        <begin position="193"/>
        <end position="704"/>
    </location>
</feature>
<dbReference type="Pfam" id="PF13521">
    <property type="entry name" value="AAA_28"/>
    <property type="match status" value="1"/>
</dbReference>
<sequence>MEKKYKQQPSNCIKVVLFGPESTGKTTLSKQLAKHYNTVWVPEYAREYLQNKWNAEQKTCQPKDLLPIAEGQMKLENELVKKANSVLICDTDLLETKVYSEAYYLGTCDPILQKFALENTYDLYFLTYIDTPWEADDLRDKPNERSRMFKAFETALKKHNKPYVLLKGNKIERLEMAINHIDKLLKNKALNFTEKDQNQIKSKGLTINQIEGQVNRIKNGMSYSNLVAAANIGSGIESYSEQEIKEFIDLYEEMQDNLNIVKFVPASGAATRMFKFLFQFLSQFNPEHETIESYAKKHNDNLIITFISNFEKFPFYNQIVLKAKAINPNFDKLNKNEAVLGLVKAMLNEDALNYSFFPKGLLPFHKYKNGAVTAFYDHLFETTLYASSKNKANLHFTVSEKHHSCFTAELNNIINELEQKTNTTFNVSFSYQKEETETVALTENNEVYRNEDGSILFRPAGHGALLENLNDLNSDLVFIKNIDNIVVFNKNEKLNKYKKLIAGVLLKVQEQTFSFLHQLDNASVNEAEMLNMAMFLSKKMNVSIFDEFDDLTLEKKKQYLKEKLNKPIRVCAMVKNEGEPGGGPFWVKDMHGDMSLQIVEFAQIDIENPSQAEIVKNATHFNPTDLVCGIKNYKGARFNLLNFVDKEAAFITDKTQNGIAIKALELPGLWNGSMANWNTIFVEVPLATFNPVKTVNDLLKPEHQV</sequence>
<evidence type="ECO:0000313" key="4">
    <source>
        <dbReference type="Proteomes" id="UP001199795"/>
    </source>
</evidence>
<dbReference type="InterPro" id="IPR025393">
    <property type="entry name" value="DUF4301"/>
</dbReference>
<evidence type="ECO:0000313" key="3">
    <source>
        <dbReference type="EMBL" id="MCF7568441.1"/>
    </source>
</evidence>
<name>A0AAE3EN26_9FLAO</name>
<dbReference type="Gene3D" id="3.40.50.300">
    <property type="entry name" value="P-loop containing nucleotide triphosphate hydrolases"/>
    <property type="match status" value="1"/>
</dbReference>
<organism evidence="3 4">
    <name type="scientific">Wocania arenilitoris</name>
    <dbReference type="NCBI Taxonomy" id="2044858"/>
    <lineage>
        <taxon>Bacteria</taxon>
        <taxon>Pseudomonadati</taxon>
        <taxon>Bacteroidota</taxon>
        <taxon>Flavobacteriia</taxon>
        <taxon>Flavobacteriales</taxon>
        <taxon>Flavobacteriaceae</taxon>
        <taxon>Wocania</taxon>
    </lineage>
</organism>
<dbReference type="InterPro" id="IPR038727">
    <property type="entry name" value="NadR/Ttd14_AAA_dom"/>
</dbReference>
<dbReference type="PANTHER" id="PTHR37512:SF1">
    <property type="entry name" value="NADR_TTD14 AAA DOMAIN-CONTAINING PROTEIN"/>
    <property type="match status" value="1"/>
</dbReference>
<dbReference type="Proteomes" id="UP001199795">
    <property type="component" value="Unassembled WGS sequence"/>
</dbReference>
<feature type="domain" description="NadR/Ttd14 AAA" evidence="1">
    <location>
        <begin position="14"/>
        <end position="171"/>
    </location>
</feature>